<feature type="domain" description="NmrA-like" evidence="3">
    <location>
        <begin position="4"/>
        <end position="291"/>
    </location>
</feature>
<dbReference type="RefSeq" id="WP_264011123.1">
    <property type="nucleotide sequence ID" value="NZ_JACKSJ010000024.1"/>
</dbReference>
<dbReference type="Proteomes" id="UP001140293">
    <property type="component" value="Unassembled WGS sequence"/>
</dbReference>
<evidence type="ECO:0000313" key="5">
    <source>
        <dbReference type="Proteomes" id="UP001140293"/>
    </source>
</evidence>
<organism evidence="4 5">
    <name type="scientific">[Mycobacterium] manitobense</name>
    <dbReference type="NCBI Taxonomy" id="190147"/>
    <lineage>
        <taxon>Bacteria</taxon>
        <taxon>Bacillati</taxon>
        <taxon>Actinomycetota</taxon>
        <taxon>Actinomycetes</taxon>
        <taxon>Mycobacteriales</taxon>
        <taxon>Mycobacteriaceae</taxon>
        <taxon>Mycolicibacterium</taxon>
    </lineage>
</organism>
<reference evidence="4" key="1">
    <citation type="submission" date="2020-07" db="EMBL/GenBank/DDBJ databases">
        <authorList>
            <person name="Pettersson B.M.F."/>
            <person name="Behra P.R.K."/>
            <person name="Ramesh M."/>
            <person name="Das S."/>
            <person name="Dasgupta S."/>
            <person name="Kirsebom L.A."/>
        </authorList>
    </citation>
    <scope>NUCLEOTIDE SEQUENCE</scope>
    <source>
        <strain evidence="4">DSM 44615</strain>
    </source>
</reference>
<dbReference type="InterPro" id="IPR008030">
    <property type="entry name" value="NmrA-like"/>
</dbReference>
<sequence length="319" mass="34464">MTDDRTVAVVGATGAQGGAVVRALLADSAFTVRALTRNADSAGAQRLSAAGAEVVEADLDDRASIVKAFAGVHGAYIVTNYWAQRSPEDDAARSRGEMELAQADAAASAAAETGVAHVIWSTLEDTRTFFGDDDRIPTVEERYKVPHFDVKAEADALFRDYGVPTTLLRSTFYYENFTGATAPVREGGRLILTAPLTDRPVPGIAVDDIGRVAAGIFRRGEFIGETVSIAGDHLTGRQYTEALSDALGEEVEYRPTGFDEFRAQGFPSAVEMGNMFQYYAENSEQFSAARDLELVRELDPQLQSFRDWLTVHHGEIGGA</sequence>
<reference evidence="4" key="2">
    <citation type="journal article" date="2022" name="BMC Genomics">
        <title>Comparative genome analysis of mycobacteria focusing on tRNA and non-coding RNA.</title>
        <authorList>
            <person name="Behra P.R.K."/>
            <person name="Pettersson B.M.F."/>
            <person name="Ramesh M."/>
            <person name="Das S."/>
            <person name="Dasgupta S."/>
            <person name="Kirsebom L.A."/>
        </authorList>
    </citation>
    <scope>NUCLEOTIDE SEQUENCE</scope>
    <source>
        <strain evidence="4">DSM 44615</strain>
    </source>
</reference>
<evidence type="ECO:0000256" key="1">
    <source>
        <dbReference type="ARBA" id="ARBA00006328"/>
    </source>
</evidence>
<keyword evidence="5" id="KW-1185">Reference proteome</keyword>
<keyword evidence="2" id="KW-0521">NADP</keyword>
<protein>
    <submittedName>
        <fullName evidence="4">NmrA/HSCARG family protein</fullName>
    </submittedName>
</protein>
<dbReference type="PANTHER" id="PTHR42748:SF7">
    <property type="entry name" value="NMRA LIKE REDOX SENSOR 1-RELATED"/>
    <property type="match status" value="1"/>
</dbReference>
<gene>
    <name evidence="4" type="ORF">H7I41_03230</name>
</gene>
<dbReference type="InterPro" id="IPR051164">
    <property type="entry name" value="NmrA-like_oxidored"/>
</dbReference>
<dbReference type="EMBL" id="JACKSJ010000024">
    <property type="protein sequence ID" value="MCV7168933.1"/>
    <property type="molecule type" value="Genomic_DNA"/>
</dbReference>
<evidence type="ECO:0000259" key="3">
    <source>
        <dbReference type="Pfam" id="PF05368"/>
    </source>
</evidence>
<accession>A0A9X3BSU7</accession>
<comment type="caution">
    <text evidence="4">The sequence shown here is derived from an EMBL/GenBank/DDBJ whole genome shotgun (WGS) entry which is preliminary data.</text>
</comment>
<proteinExistence type="inferred from homology"/>
<dbReference type="AlphaFoldDB" id="A0A9X3BSU7"/>
<comment type="similarity">
    <text evidence="1">Belongs to the NmrA-type oxidoreductase family.</text>
</comment>
<dbReference type="InterPro" id="IPR036291">
    <property type="entry name" value="NAD(P)-bd_dom_sf"/>
</dbReference>
<dbReference type="SUPFAM" id="SSF51735">
    <property type="entry name" value="NAD(P)-binding Rossmann-fold domains"/>
    <property type="match status" value="1"/>
</dbReference>
<evidence type="ECO:0000256" key="2">
    <source>
        <dbReference type="ARBA" id="ARBA00022857"/>
    </source>
</evidence>
<dbReference type="Gene3D" id="3.40.50.720">
    <property type="entry name" value="NAD(P)-binding Rossmann-like Domain"/>
    <property type="match status" value="1"/>
</dbReference>
<dbReference type="Gene3D" id="3.90.25.10">
    <property type="entry name" value="UDP-galactose 4-epimerase, domain 1"/>
    <property type="match status" value="1"/>
</dbReference>
<dbReference type="Pfam" id="PF05368">
    <property type="entry name" value="NmrA"/>
    <property type="match status" value="1"/>
</dbReference>
<dbReference type="CDD" id="cd05251">
    <property type="entry name" value="NmrA_like_SDR_a"/>
    <property type="match status" value="1"/>
</dbReference>
<dbReference type="PANTHER" id="PTHR42748">
    <property type="entry name" value="NITROGEN METABOLITE REPRESSION PROTEIN NMRA FAMILY MEMBER"/>
    <property type="match status" value="1"/>
</dbReference>
<evidence type="ECO:0000313" key="4">
    <source>
        <dbReference type="EMBL" id="MCV7168933.1"/>
    </source>
</evidence>
<name>A0A9X3BSU7_9MYCO</name>